<feature type="domain" description="UvrD-like helicase ATP-binding" evidence="5">
    <location>
        <begin position="20"/>
        <end position="76"/>
    </location>
</feature>
<dbReference type="Proteomes" id="UP001174419">
    <property type="component" value="Unassembled WGS sequence"/>
</dbReference>
<dbReference type="GO" id="GO:0016787">
    <property type="term" value="F:hydrolase activity"/>
    <property type="evidence" value="ECO:0007669"/>
    <property type="project" value="UniProtKB-KW"/>
</dbReference>
<dbReference type="AlphaFoldDB" id="A0AB35M7C4"/>
<dbReference type="GO" id="GO:0005524">
    <property type="term" value="F:ATP binding"/>
    <property type="evidence" value="ECO:0007669"/>
    <property type="project" value="UniProtKB-KW"/>
</dbReference>
<evidence type="ECO:0000256" key="3">
    <source>
        <dbReference type="ARBA" id="ARBA00022806"/>
    </source>
</evidence>
<keyword evidence="2" id="KW-0378">Hydrolase</keyword>
<dbReference type="RefSeq" id="WP_286430071.1">
    <property type="nucleotide sequence ID" value="NZ_JACANG010000137.1"/>
</dbReference>
<reference evidence="6" key="1">
    <citation type="submission" date="2020-06" db="EMBL/GenBank/DDBJ databases">
        <authorList>
            <person name="Dong N."/>
        </authorList>
    </citation>
    <scope>NUCLEOTIDE SEQUENCE</scope>
    <source>
        <strain evidence="6">DF49-4</strain>
    </source>
</reference>
<dbReference type="Gene3D" id="3.40.50.300">
    <property type="entry name" value="P-loop containing nucleotide triphosphate hydrolases"/>
    <property type="match status" value="1"/>
</dbReference>
<evidence type="ECO:0000256" key="4">
    <source>
        <dbReference type="ARBA" id="ARBA00022840"/>
    </source>
</evidence>
<organism evidence="6 7">
    <name type="scientific">Acinetobacter towneri</name>
    <dbReference type="NCBI Taxonomy" id="202956"/>
    <lineage>
        <taxon>Bacteria</taxon>
        <taxon>Pseudomonadati</taxon>
        <taxon>Pseudomonadota</taxon>
        <taxon>Gammaproteobacteria</taxon>
        <taxon>Moraxellales</taxon>
        <taxon>Moraxellaceae</taxon>
        <taxon>Acinetobacter</taxon>
    </lineage>
</organism>
<dbReference type="PANTHER" id="PTHR11070">
    <property type="entry name" value="UVRD / RECB / PCRA DNA HELICASE FAMILY MEMBER"/>
    <property type="match status" value="1"/>
</dbReference>
<keyword evidence="3 6" id="KW-0347">Helicase</keyword>
<keyword evidence="1" id="KW-0547">Nucleotide-binding</keyword>
<evidence type="ECO:0000256" key="2">
    <source>
        <dbReference type="ARBA" id="ARBA00022801"/>
    </source>
</evidence>
<feature type="non-terminal residue" evidence="6">
    <location>
        <position position="1"/>
    </location>
</feature>
<protein>
    <submittedName>
        <fullName evidence="6">ATP-dependent helicase</fullName>
    </submittedName>
</protein>
<name>A0AB35M7C4_9GAMM</name>
<evidence type="ECO:0000313" key="6">
    <source>
        <dbReference type="EMBL" id="MDM1720221.1"/>
    </source>
</evidence>
<dbReference type="InterPro" id="IPR014016">
    <property type="entry name" value="UvrD-like_ATP-bd"/>
</dbReference>
<dbReference type="Pfam" id="PF00580">
    <property type="entry name" value="UvrD-helicase"/>
    <property type="match status" value="1"/>
</dbReference>
<reference evidence="6" key="2">
    <citation type="journal article" date="2022" name="Sci. Total Environ.">
        <title>Prevalence, transmission, and molecular epidemiology of tet(X)-positive bacteria among humans, animals, and environmental niches in China: An epidemiological, and genomic-based study.</title>
        <authorList>
            <person name="Dong N."/>
            <person name="Zeng Y."/>
            <person name="Cai C."/>
            <person name="Sun C."/>
            <person name="Lu J."/>
            <person name="Liu C."/>
            <person name="Zhou H."/>
            <person name="Sun Q."/>
            <person name="Shu L."/>
            <person name="Wang H."/>
            <person name="Wang Y."/>
            <person name="Wang S."/>
            <person name="Wu C."/>
            <person name="Chan E.W."/>
            <person name="Chen G."/>
            <person name="Shen Z."/>
            <person name="Chen S."/>
            <person name="Zhang R."/>
        </authorList>
    </citation>
    <scope>NUCLEOTIDE SEQUENCE</scope>
    <source>
        <strain evidence="6">DF49-4</strain>
    </source>
</reference>
<proteinExistence type="predicted"/>
<evidence type="ECO:0000256" key="1">
    <source>
        <dbReference type="ARBA" id="ARBA00022741"/>
    </source>
</evidence>
<comment type="caution">
    <text evidence="6">The sequence shown here is derived from an EMBL/GenBank/DDBJ whole genome shotgun (WGS) entry which is preliminary data.</text>
</comment>
<dbReference type="EMBL" id="JACANG010000137">
    <property type="protein sequence ID" value="MDM1720221.1"/>
    <property type="molecule type" value="Genomic_DNA"/>
</dbReference>
<dbReference type="PANTHER" id="PTHR11070:SF30">
    <property type="entry name" value="F-BOX DNA HELICASE 1"/>
    <property type="match status" value="1"/>
</dbReference>
<gene>
    <name evidence="6" type="ORF">HX110_14220</name>
</gene>
<feature type="non-terminal residue" evidence="6">
    <location>
        <position position="170"/>
    </location>
</feature>
<dbReference type="InterPro" id="IPR000212">
    <property type="entry name" value="DNA_helicase_UvrD/REP"/>
</dbReference>
<evidence type="ECO:0000313" key="7">
    <source>
        <dbReference type="Proteomes" id="UP001174419"/>
    </source>
</evidence>
<dbReference type="GO" id="GO:0003677">
    <property type="term" value="F:DNA binding"/>
    <property type="evidence" value="ECO:0007669"/>
    <property type="project" value="InterPro"/>
</dbReference>
<sequence length="170" mass="18467">SDFPITHDGYLKLYQLSKPNLAMRFGAILLDEAQDTTPAVASLVMMQDLASILVGDPHQQIYRFRGAEDSLSSDFTEGADRLYLTNSFRFGPNVAMVANALLANKGEMRKVIGRGGLDGVLFALPNEFEGQVSQLSRTVMGVIESAAEAASRQKKVYWVGGKSSYQVGDA</sequence>
<accession>A0AB35M7C4</accession>
<keyword evidence="4" id="KW-0067">ATP-binding</keyword>
<dbReference type="GO" id="GO:0031297">
    <property type="term" value="P:replication fork processing"/>
    <property type="evidence" value="ECO:0007669"/>
    <property type="project" value="TreeGrafter"/>
</dbReference>
<dbReference type="InterPro" id="IPR027417">
    <property type="entry name" value="P-loop_NTPase"/>
</dbReference>
<dbReference type="GO" id="GO:0000724">
    <property type="term" value="P:double-strand break repair via homologous recombination"/>
    <property type="evidence" value="ECO:0007669"/>
    <property type="project" value="TreeGrafter"/>
</dbReference>
<dbReference type="SUPFAM" id="SSF52540">
    <property type="entry name" value="P-loop containing nucleoside triphosphate hydrolases"/>
    <property type="match status" value="1"/>
</dbReference>
<dbReference type="GO" id="GO:0043138">
    <property type="term" value="F:3'-5' DNA helicase activity"/>
    <property type="evidence" value="ECO:0007669"/>
    <property type="project" value="TreeGrafter"/>
</dbReference>
<evidence type="ECO:0000259" key="5">
    <source>
        <dbReference type="Pfam" id="PF00580"/>
    </source>
</evidence>